<comment type="similarity">
    <text evidence="1">Belongs to the AIM41 family.</text>
</comment>
<dbReference type="AlphaFoldDB" id="A0AAE0I4D1"/>
<dbReference type="Pfam" id="PF09424">
    <property type="entry name" value="YqeY"/>
    <property type="match status" value="1"/>
</dbReference>
<accession>A0AAE0I4D1</accession>
<sequence length="201" mass="21819">MATKLPTSVFQRLFSRPSPLRRTQERTCSLQLRSQWRAYSSEPAPPPLLAKMKGDLKAAMRAKDATRLAVLRAILAATLNASKTASPIKTDAQLVALLRKTARASQEAVDGFRNAGREDLVEKEDAQIKVLLEYVSESGITSVDEAALREMATQSKVDIVADGANVNVGELMKRLLAPGGPLEGKYFEKATLAKIAKEVAV</sequence>
<keyword evidence="3" id="KW-1185">Reference proteome</keyword>
<dbReference type="GO" id="GO:0005739">
    <property type="term" value="C:mitochondrion"/>
    <property type="evidence" value="ECO:0007669"/>
    <property type="project" value="UniProtKB-SubCell"/>
</dbReference>
<organism evidence="2 3">
    <name type="scientific">Apodospora peruviana</name>
    <dbReference type="NCBI Taxonomy" id="516989"/>
    <lineage>
        <taxon>Eukaryota</taxon>
        <taxon>Fungi</taxon>
        <taxon>Dikarya</taxon>
        <taxon>Ascomycota</taxon>
        <taxon>Pezizomycotina</taxon>
        <taxon>Sordariomycetes</taxon>
        <taxon>Sordariomycetidae</taxon>
        <taxon>Sordariales</taxon>
        <taxon>Lasiosphaeriaceae</taxon>
        <taxon>Apodospora</taxon>
    </lineage>
</organism>
<dbReference type="GO" id="GO:0016884">
    <property type="term" value="F:carbon-nitrogen ligase activity, with glutamine as amido-N-donor"/>
    <property type="evidence" value="ECO:0007669"/>
    <property type="project" value="UniProtKB-UniRule"/>
</dbReference>
<evidence type="ECO:0000256" key="1">
    <source>
        <dbReference type="RuleBase" id="RU365099"/>
    </source>
</evidence>
<dbReference type="InterPro" id="IPR042184">
    <property type="entry name" value="YqeY/Aim41_N"/>
</dbReference>
<evidence type="ECO:0000313" key="2">
    <source>
        <dbReference type="EMBL" id="KAK3318383.1"/>
    </source>
</evidence>
<comment type="subcellular location">
    <subcellularLocation>
        <location evidence="1">Mitochondrion</location>
    </subcellularLocation>
</comment>
<keyword evidence="1" id="KW-0496">Mitochondrion</keyword>
<proteinExistence type="inferred from homology"/>
<comment type="caution">
    <text evidence="2">The sequence shown here is derived from an EMBL/GenBank/DDBJ whole genome shotgun (WGS) entry which is preliminary data.</text>
</comment>
<gene>
    <name evidence="1" type="primary">AIM41</name>
    <name evidence="2" type="ORF">B0H66DRAFT_235695</name>
</gene>
<protein>
    <recommendedName>
        <fullName evidence="1">Altered inheritance of mitochondria protein 41</fullName>
    </recommendedName>
</protein>
<dbReference type="SUPFAM" id="SSF89095">
    <property type="entry name" value="GatB/YqeY motif"/>
    <property type="match status" value="1"/>
</dbReference>
<dbReference type="EMBL" id="JAUEDM010000004">
    <property type="protein sequence ID" value="KAK3318383.1"/>
    <property type="molecule type" value="Genomic_DNA"/>
</dbReference>
<dbReference type="Proteomes" id="UP001283341">
    <property type="component" value="Unassembled WGS sequence"/>
</dbReference>
<dbReference type="Gene3D" id="1.10.1510.10">
    <property type="entry name" value="Uncharacterised protein YqeY/AIM41 PF09424, N-terminal domain"/>
    <property type="match status" value="1"/>
</dbReference>
<dbReference type="InterPro" id="IPR019004">
    <property type="entry name" value="YqeY/Aim41"/>
</dbReference>
<dbReference type="InterPro" id="IPR003789">
    <property type="entry name" value="Asn/Gln_tRNA_amidoTrase-B-like"/>
</dbReference>
<dbReference type="PANTHER" id="PTHR28055">
    <property type="entry name" value="ALTERED INHERITANCE OF MITOCHONDRIA PROTEIN 41, MITOCHONDRIAL"/>
    <property type="match status" value="1"/>
</dbReference>
<evidence type="ECO:0000313" key="3">
    <source>
        <dbReference type="Proteomes" id="UP001283341"/>
    </source>
</evidence>
<reference evidence="2" key="2">
    <citation type="submission" date="2023-06" db="EMBL/GenBank/DDBJ databases">
        <authorList>
            <consortium name="Lawrence Berkeley National Laboratory"/>
            <person name="Haridas S."/>
            <person name="Hensen N."/>
            <person name="Bonometti L."/>
            <person name="Westerberg I."/>
            <person name="Brannstrom I.O."/>
            <person name="Guillou S."/>
            <person name="Cros-Aarteil S."/>
            <person name="Calhoun S."/>
            <person name="Kuo A."/>
            <person name="Mondo S."/>
            <person name="Pangilinan J."/>
            <person name="Riley R."/>
            <person name="Labutti K."/>
            <person name="Andreopoulos B."/>
            <person name="Lipzen A."/>
            <person name="Chen C."/>
            <person name="Yanf M."/>
            <person name="Daum C."/>
            <person name="Ng V."/>
            <person name="Clum A."/>
            <person name="Steindorff A."/>
            <person name="Ohm R."/>
            <person name="Martin F."/>
            <person name="Silar P."/>
            <person name="Natvig D."/>
            <person name="Lalanne C."/>
            <person name="Gautier V."/>
            <person name="Ament-Velasquez S.L."/>
            <person name="Kruys A."/>
            <person name="Hutchinson M.I."/>
            <person name="Powell A.J."/>
            <person name="Barry K."/>
            <person name="Miller A.N."/>
            <person name="Grigoriev I.V."/>
            <person name="Debuchy R."/>
            <person name="Gladieux P."/>
            <person name="Thoren M.H."/>
            <person name="Johannesson H."/>
        </authorList>
    </citation>
    <scope>NUCLEOTIDE SEQUENCE</scope>
    <source>
        <strain evidence="2">CBS 118394</strain>
    </source>
</reference>
<reference evidence="2" key="1">
    <citation type="journal article" date="2023" name="Mol. Phylogenet. Evol.">
        <title>Genome-scale phylogeny and comparative genomics of the fungal order Sordariales.</title>
        <authorList>
            <person name="Hensen N."/>
            <person name="Bonometti L."/>
            <person name="Westerberg I."/>
            <person name="Brannstrom I.O."/>
            <person name="Guillou S."/>
            <person name="Cros-Aarteil S."/>
            <person name="Calhoun S."/>
            <person name="Haridas S."/>
            <person name="Kuo A."/>
            <person name="Mondo S."/>
            <person name="Pangilinan J."/>
            <person name="Riley R."/>
            <person name="LaButti K."/>
            <person name="Andreopoulos B."/>
            <person name="Lipzen A."/>
            <person name="Chen C."/>
            <person name="Yan M."/>
            <person name="Daum C."/>
            <person name="Ng V."/>
            <person name="Clum A."/>
            <person name="Steindorff A."/>
            <person name="Ohm R.A."/>
            <person name="Martin F."/>
            <person name="Silar P."/>
            <person name="Natvig D.O."/>
            <person name="Lalanne C."/>
            <person name="Gautier V."/>
            <person name="Ament-Velasquez S.L."/>
            <person name="Kruys A."/>
            <person name="Hutchinson M.I."/>
            <person name="Powell A.J."/>
            <person name="Barry K."/>
            <person name="Miller A.N."/>
            <person name="Grigoriev I.V."/>
            <person name="Debuchy R."/>
            <person name="Gladieux P."/>
            <person name="Hiltunen Thoren M."/>
            <person name="Johannesson H."/>
        </authorList>
    </citation>
    <scope>NUCLEOTIDE SEQUENCE</scope>
    <source>
        <strain evidence="2">CBS 118394</strain>
    </source>
</reference>
<dbReference type="PANTHER" id="PTHR28055:SF1">
    <property type="entry name" value="ALTERED INHERITANCE OF MITOCHONDRIA PROTEIN 41, MITOCHONDRIAL"/>
    <property type="match status" value="1"/>
</dbReference>
<name>A0AAE0I4D1_9PEZI</name>